<feature type="compositionally biased region" description="Acidic residues" evidence="1">
    <location>
        <begin position="129"/>
        <end position="141"/>
    </location>
</feature>
<feature type="compositionally biased region" description="Low complexity" evidence="1">
    <location>
        <begin position="99"/>
        <end position="117"/>
    </location>
</feature>
<proteinExistence type="predicted"/>
<comment type="caution">
    <text evidence="2">The sequence shown here is derived from an EMBL/GenBank/DDBJ whole genome shotgun (WGS) entry which is preliminary data.</text>
</comment>
<sequence>CSITGTLYSCPSIWDRSVTLVTFTESQLGAHSKGGGRLLNTVPLSLEMKLQAVMENLHRQQRAKLLMEQQLQQQAITQHAQVRTGDDPMESPAPEGEHAQIAALAAMRAAAAGLQKASDSPMSKRSSGGEEEREDDNDEGEEHYKDMMGSDEEEQM</sequence>
<dbReference type="Proteomes" id="UP001476798">
    <property type="component" value="Unassembled WGS sequence"/>
</dbReference>
<organism evidence="2 3">
    <name type="scientific">Goodea atripinnis</name>
    <dbReference type="NCBI Taxonomy" id="208336"/>
    <lineage>
        <taxon>Eukaryota</taxon>
        <taxon>Metazoa</taxon>
        <taxon>Chordata</taxon>
        <taxon>Craniata</taxon>
        <taxon>Vertebrata</taxon>
        <taxon>Euteleostomi</taxon>
        <taxon>Actinopterygii</taxon>
        <taxon>Neopterygii</taxon>
        <taxon>Teleostei</taxon>
        <taxon>Neoteleostei</taxon>
        <taxon>Acanthomorphata</taxon>
        <taxon>Ovalentaria</taxon>
        <taxon>Atherinomorphae</taxon>
        <taxon>Cyprinodontiformes</taxon>
        <taxon>Goodeidae</taxon>
        <taxon>Goodea</taxon>
    </lineage>
</organism>
<name>A0ABV0NA00_9TELE</name>
<accession>A0ABV0NA00</accession>
<evidence type="ECO:0000313" key="3">
    <source>
        <dbReference type="Proteomes" id="UP001476798"/>
    </source>
</evidence>
<dbReference type="EMBL" id="JAHRIO010030122">
    <property type="protein sequence ID" value="MEQ2167368.1"/>
    <property type="molecule type" value="Genomic_DNA"/>
</dbReference>
<reference evidence="2 3" key="1">
    <citation type="submission" date="2021-06" db="EMBL/GenBank/DDBJ databases">
        <authorList>
            <person name="Palmer J.M."/>
        </authorList>
    </citation>
    <scope>NUCLEOTIDE SEQUENCE [LARGE SCALE GENOMIC DNA]</scope>
    <source>
        <strain evidence="2 3">GA_2019</strain>
        <tissue evidence="2">Muscle</tissue>
    </source>
</reference>
<protein>
    <submittedName>
        <fullName evidence="2">Uncharacterized protein</fullName>
    </submittedName>
</protein>
<gene>
    <name evidence="2" type="ORF">GOODEAATRI_003514</name>
</gene>
<feature type="non-terminal residue" evidence="2">
    <location>
        <position position="1"/>
    </location>
</feature>
<keyword evidence="3" id="KW-1185">Reference proteome</keyword>
<feature type="region of interest" description="Disordered" evidence="1">
    <location>
        <begin position="76"/>
        <end position="156"/>
    </location>
</feature>
<evidence type="ECO:0000256" key="1">
    <source>
        <dbReference type="SAM" id="MobiDB-lite"/>
    </source>
</evidence>
<evidence type="ECO:0000313" key="2">
    <source>
        <dbReference type="EMBL" id="MEQ2167368.1"/>
    </source>
</evidence>